<proteinExistence type="predicted"/>
<dbReference type="Proteomes" id="UP001172911">
    <property type="component" value="Unassembled WGS sequence"/>
</dbReference>
<dbReference type="PANTHER" id="PTHR30136:SF35">
    <property type="entry name" value="HTH-TYPE TRANSCRIPTIONAL REGULATOR RV1719"/>
    <property type="match status" value="1"/>
</dbReference>
<evidence type="ECO:0000259" key="7">
    <source>
        <dbReference type="PROSITE" id="PS51078"/>
    </source>
</evidence>
<evidence type="ECO:0000313" key="9">
    <source>
        <dbReference type="Proteomes" id="UP001172911"/>
    </source>
</evidence>
<dbReference type="Pfam" id="PF01614">
    <property type="entry name" value="IclR_C"/>
    <property type="match status" value="1"/>
</dbReference>
<reference evidence="8" key="2">
    <citation type="submission" date="2023-03" db="EMBL/GenBank/DDBJ databases">
        <authorList>
            <person name="Zhang Z."/>
        </authorList>
    </citation>
    <scope>NUCLEOTIDE SEQUENCE</scope>
    <source>
        <strain evidence="8">DSA</strain>
    </source>
</reference>
<keyword evidence="1" id="KW-0805">Transcription regulation</keyword>
<keyword evidence="2" id="KW-0238">DNA-binding</keyword>
<keyword evidence="3" id="KW-0804">Transcription</keyword>
<dbReference type="RefSeq" id="WP_304540806.1">
    <property type="nucleotide sequence ID" value="NZ_JARPTC010000002.1"/>
</dbReference>
<dbReference type="FunFam" id="1.10.10.10:FF:000056">
    <property type="entry name" value="IclR family transcriptional regulator"/>
    <property type="match status" value="1"/>
</dbReference>
<accession>A0AAW7Z8M6</accession>
<dbReference type="PROSITE" id="PS51077">
    <property type="entry name" value="HTH_ICLR"/>
    <property type="match status" value="1"/>
</dbReference>
<dbReference type="InterPro" id="IPR029016">
    <property type="entry name" value="GAF-like_dom_sf"/>
</dbReference>
<dbReference type="GO" id="GO:0003700">
    <property type="term" value="F:DNA-binding transcription factor activity"/>
    <property type="evidence" value="ECO:0007669"/>
    <property type="project" value="TreeGrafter"/>
</dbReference>
<dbReference type="InterPro" id="IPR014757">
    <property type="entry name" value="Tscrpt_reg_IclR_C"/>
</dbReference>
<feature type="domain" description="IclR-ED" evidence="7">
    <location>
        <begin position="75"/>
        <end position="259"/>
    </location>
</feature>
<dbReference type="SUPFAM" id="SSF46785">
    <property type="entry name" value="Winged helix' DNA-binding domain"/>
    <property type="match status" value="1"/>
</dbReference>
<keyword evidence="9" id="KW-1185">Reference proteome</keyword>
<evidence type="ECO:0000256" key="1">
    <source>
        <dbReference type="ARBA" id="ARBA00023015"/>
    </source>
</evidence>
<dbReference type="GO" id="GO:0003677">
    <property type="term" value="F:DNA binding"/>
    <property type="evidence" value="ECO:0007669"/>
    <property type="project" value="UniProtKB-KW"/>
</dbReference>
<dbReference type="PANTHER" id="PTHR30136">
    <property type="entry name" value="HELIX-TURN-HELIX TRANSCRIPTIONAL REGULATOR, ICLR FAMILY"/>
    <property type="match status" value="1"/>
</dbReference>
<reference evidence="8" key="1">
    <citation type="journal article" date="2023" name="J. Hazard. Mater.">
        <title>Anaerobic biodegradation of pyrene and benzo[a]pyrene by a new sulfate-reducing Desulforamulus aquiferis strain DSA.</title>
        <authorList>
            <person name="Zhang Z."/>
            <person name="Sun J."/>
            <person name="Gong X."/>
            <person name="Wang C."/>
            <person name="Wang H."/>
        </authorList>
    </citation>
    <scope>NUCLEOTIDE SEQUENCE</scope>
    <source>
        <strain evidence="8">DSA</strain>
    </source>
</reference>
<dbReference type="Gene3D" id="3.30.450.40">
    <property type="match status" value="1"/>
</dbReference>
<dbReference type="InterPro" id="IPR036388">
    <property type="entry name" value="WH-like_DNA-bd_sf"/>
</dbReference>
<evidence type="ECO:0000256" key="3">
    <source>
        <dbReference type="ARBA" id="ARBA00023163"/>
    </source>
</evidence>
<dbReference type="SUPFAM" id="SSF55781">
    <property type="entry name" value="GAF domain-like"/>
    <property type="match status" value="1"/>
</dbReference>
<dbReference type="GO" id="GO:0045892">
    <property type="term" value="P:negative regulation of DNA-templated transcription"/>
    <property type="evidence" value="ECO:0007669"/>
    <property type="project" value="TreeGrafter"/>
</dbReference>
<dbReference type="InterPro" id="IPR050707">
    <property type="entry name" value="HTH_MetabolicPath_Reg"/>
</dbReference>
<organism evidence="8 9">
    <name type="scientific">Desulforamulus aquiferis</name>
    <dbReference type="NCBI Taxonomy" id="1397668"/>
    <lineage>
        <taxon>Bacteria</taxon>
        <taxon>Bacillati</taxon>
        <taxon>Bacillota</taxon>
        <taxon>Clostridia</taxon>
        <taxon>Eubacteriales</taxon>
        <taxon>Peptococcaceae</taxon>
        <taxon>Desulforamulus</taxon>
    </lineage>
</organism>
<dbReference type="AlphaFoldDB" id="A0AAW7Z8M6"/>
<evidence type="ECO:0000256" key="5">
    <source>
        <dbReference type="ARBA" id="ARBA00070406"/>
    </source>
</evidence>
<name>A0AAW7Z8M6_9FIRM</name>
<evidence type="ECO:0000256" key="2">
    <source>
        <dbReference type="ARBA" id="ARBA00023125"/>
    </source>
</evidence>
<comment type="caution">
    <text evidence="8">The sequence shown here is derived from an EMBL/GenBank/DDBJ whole genome shotgun (WGS) entry which is preliminary data.</text>
</comment>
<dbReference type="EMBL" id="JARPTC010000002">
    <property type="protein sequence ID" value="MDO7786034.1"/>
    <property type="molecule type" value="Genomic_DNA"/>
</dbReference>
<gene>
    <name evidence="8" type="ORF">P6N53_02205</name>
</gene>
<dbReference type="Gene3D" id="1.10.10.10">
    <property type="entry name" value="Winged helix-like DNA-binding domain superfamily/Winged helix DNA-binding domain"/>
    <property type="match status" value="1"/>
</dbReference>
<evidence type="ECO:0000313" key="8">
    <source>
        <dbReference type="EMBL" id="MDO7786034.1"/>
    </source>
</evidence>
<dbReference type="InterPro" id="IPR005471">
    <property type="entry name" value="Tscrpt_reg_IclR_N"/>
</dbReference>
<evidence type="ECO:0000259" key="6">
    <source>
        <dbReference type="PROSITE" id="PS51077"/>
    </source>
</evidence>
<sequence length="261" mass="29247">MRKIKTEKDNVVQSLDRALEILEELSRSESGLGVTELGSIIGLHKSTVHRLLHTLLLRGYVEKNSFTDKYRLGLKLVSLGQARLESTEIRAEARPFLNELMELTQEAVHLCLWENGKVIYIDKVECRNAVLMYSRIGRVASIHCTGVGKIIAAYLPDEQIIKLVKENGLHSRTEKTITDINELLKHYEIVRAQGFAIDDEEHDPGLRCVAAPVRDFSGNVIASISVAGPTTRVTMDRISSELARMLIETANKISVQLGFRN</sequence>
<dbReference type="Pfam" id="PF09339">
    <property type="entry name" value="HTH_IclR"/>
    <property type="match status" value="1"/>
</dbReference>
<dbReference type="PROSITE" id="PS51078">
    <property type="entry name" value="ICLR_ED"/>
    <property type="match status" value="1"/>
</dbReference>
<evidence type="ECO:0000256" key="4">
    <source>
        <dbReference type="ARBA" id="ARBA00058938"/>
    </source>
</evidence>
<protein>
    <recommendedName>
        <fullName evidence="5">Glycerol operon regulatory protein</fullName>
    </recommendedName>
</protein>
<comment type="function">
    <text evidence="4">May be an activator protein for the gylABX operon.</text>
</comment>
<feature type="domain" description="HTH iclR-type" evidence="6">
    <location>
        <begin position="12"/>
        <end position="74"/>
    </location>
</feature>
<dbReference type="InterPro" id="IPR036390">
    <property type="entry name" value="WH_DNA-bd_sf"/>
</dbReference>
<dbReference type="SMART" id="SM00346">
    <property type="entry name" value="HTH_ICLR"/>
    <property type="match status" value="1"/>
</dbReference>